<proteinExistence type="inferred from homology"/>
<evidence type="ECO:0000313" key="6">
    <source>
        <dbReference type="Proteomes" id="UP000235162"/>
    </source>
</evidence>
<name>A0AAP8MDN4_9GAMM</name>
<keyword evidence="3" id="KW-0012">Acyltransferase</keyword>
<dbReference type="InterPro" id="IPR016039">
    <property type="entry name" value="Thiolase-like"/>
</dbReference>
<evidence type="ECO:0000256" key="2">
    <source>
        <dbReference type="ARBA" id="ARBA00022679"/>
    </source>
</evidence>
<dbReference type="Proteomes" id="UP000235162">
    <property type="component" value="Unassembled WGS sequence"/>
</dbReference>
<gene>
    <name evidence="5" type="ORF">C0029_13510</name>
</gene>
<dbReference type="AlphaFoldDB" id="A0AAP8MDN4"/>
<protein>
    <submittedName>
        <fullName evidence="5">Acetyl-CoA acetyltransferase</fullName>
    </submittedName>
</protein>
<evidence type="ECO:0000256" key="3">
    <source>
        <dbReference type="ARBA" id="ARBA00023315"/>
    </source>
</evidence>
<evidence type="ECO:0000256" key="1">
    <source>
        <dbReference type="ARBA" id="ARBA00010982"/>
    </source>
</evidence>
<evidence type="ECO:0000259" key="4">
    <source>
        <dbReference type="Pfam" id="PF18313"/>
    </source>
</evidence>
<reference evidence="5 6" key="1">
    <citation type="submission" date="2018-01" db="EMBL/GenBank/DDBJ databases">
        <title>The draft genome sequence of Halioglobus japonicus S1-36.</title>
        <authorList>
            <person name="Du Z.-J."/>
            <person name="Shi M.-J."/>
        </authorList>
    </citation>
    <scope>NUCLEOTIDE SEQUENCE [LARGE SCALE GENOMIC DNA]</scope>
    <source>
        <strain evidence="5 6">S1-36</strain>
    </source>
</reference>
<dbReference type="GO" id="GO:0016746">
    <property type="term" value="F:acyltransferase activity"/>
    <property type="evidence" value="ECO:0007669"/>
    <property type="project" value="UniProtKB-KW"/>
</dbReference>
<keyword evidence="6" id="KW-1185">Reference proteome</keyword>
<feature type="domain" description="Thiolase-like protein type 1 additional C-terminal" evidence="4">
    <location>
        <begin position="415"/>
        <end position="494"/>
    </location>
</feature>
<dbReference type="InterPro" id="IPR040771">
    <property type="entry name" value="TLP1_add_C"/>
</dbReference>
<dbReference type="Pfam" id="PF18313">
    <property type="entry name" value="TLP1_add_C"/>
    <property type="match status" value="1"/>
</dbReference>
<dbReference type="Gene3D" id="2.40.50.840">
    <property type="match status" value="1"/>
</dbReference>
<keyword evidence="2" id="KW-0808">Transferase</keyword>
<sequence>MPSNPNAPVIVACAQHTWREPDAERTPLNALESISLQVLANANCDALADSVDAIATVRFIMDTDPNLAPLLPRNPGRIIAERVGLDNPQCFQTGIGGNTPQFLVNHFANRLAQGQFKAVLVNGAEFIHNFFSAMRSGADISSWMGEPCEAPTMVGPEDKDGLNSIEQAHGLYEPINTYPLFESALRHSNNGQSLSAELCASMAAVAADNPYAWRQECLSADAIATPDKGNRYIGYPYTKAMNALLAVDMAAAIIMTTAGHATELGIPESQCIYLCSGTDINEVWHVSERPDLKRAPAIGKAVNASLTAADMTLEDIDHFDLYSCFPCAVEIACNEIGLDPLDNRGVTVTGGLPFFGGPGNNYSLHAIAQMADQLGKTGGNGLVTANGLYLTKHSVGIYSSEPPTQPWQPIDAESLQAEVDESPRCSLAANPEGTATVEAYTVAYDKTGPQRGFIVATNPSGERILANVEANSSTLARMLEGDIIGKAGQVTATEAGNEFAL</sequence>
<dbReference type="SUPFAM" id="SSF53901">
    <property type="entry name" value="Thiolase-like"/>
    <property type="match status" value="2"/>
</dbReference>
<dbReference type="PANTHER" id="PTHR18919:SF139">
    <property type="entry name" value="THIOLASE-LIKE PROTEIN TYPE 1 ADDITIONAL C-TERMINAL DOMAIN-CONTAINING PROTEIN"/>
    <property type="match status" value="1"/>
</dbReference>
<dbReference type="RefSeq" id="WP_084198391.1">
    <property type="nucleotide sequence ID" value="NZ_BMYL01000003.1"/>
</dbReference>
<dbReference type="PANTHER" id="PTHR18919">
    <property type="entry name" value="ACETYL-COA C-ACYLTRANSFERASE"/>
    <property type="match status" value="1"/>
</dbReference>
<comment type="caution">
    <text evidence="5">The sequence shown here is derived from an EMBL/GenBank/DDBJ whole genome shotgun (WGS) entry which is preliminary data.</text>
</comment>
<accession>A0AAP8MDN4</accession>
<dbReference type="KEGG" id="hja:BST95_04945"/>
<dbReference type="EMBL" id="PKUR01000003">
    <property type="protein sequence ID" value="PLW85627.1"/>
    <property type="molecule type" value="Genomic_DNA"/>
</dbReference>
<organism evidence="5 6">
    <name type="scientific">Halioglobus japonicus</name>
    <dbReference type="NCBI Taxonomy" id="930805"/>
    <lineage>
        <taxon>Bacteria</taxon>
        <taxon>Pseudomonadati</taxon>
        <taxon>Pseudomonadota</taxon>
        <taxon>Gammaproteobacteria</taxon>
        <taxon>Cellvibrionales</taxon>
        <taxon>Halieaceae</taxon>
        <taxon>Halioglobus</taxon>
    </lineage>
</organism>
<dbReference type="Gene3D" id="3.40.47.10">
    <property type="match status" value="1"/>
</dbReference>
<evidence type="ECO:0000313" key="5">
    <source>
        <dbReference type="EMBL" id="PLW85627.1"/>
    </source>
</evidence>
<comment type="similarity">
    <text evidence="1">Belongs to the thiolase-like superfamily. Thiolase family.</text>
</comment>